<dbReference type="InterPro" id="IPR017930">
    <property type="entry name" value="Myb_dom"/>
</dbReference>
<feature type="domain" description="HTH myb-type" evidence="3">
    <location>
        <begin position="13"/>
        <end position="68"/>
    </location>
</feature>
<feature type="domain" description="Myb-like" evidence="2">
    <location>
        <begin position="65"/>
        <end position="115"/>
    </location>
</feature>
<dbReference type="PANTHER" id="PTHR45614:SF299">
    <property type="entry name" value="MYB-LIKE DNA-BINDING DOMAIN CONTAINING PROTEIN"/>
    <property type="match status" value="1"/>
</dbReference>
<dbReference type="PROSITE" id="PS51294">
    <property type="entry name" value="HTH_MYB"/>
    <property type="match status" value="2"/>
</dbReference>
<feature type="domain" description="HTH myb-type" evidence="3">
    <location>
        <begin position="69"/>
        <end position="111"/>
    </location>
</feature>
<dbReference type="Proteomes" id="UP001470230">
    <property type="component" value="Unassembled WGS sequence"/>
</dbReference>
<evidence type="ECO:0000259" key="3">
    <source>
        <dbReference type="PROSITE" id="PS51294"/>
    </source>
</evidence>
<accession>A0ABR2KSN0</accession>
<dbReference type="Gene3D" id="1.10.10.60">
    <property type="entry name" value="Homeodomain-like"/>
    <property type="match status" value="2"/>
</dbReference>
<dbReference type="PANTHER" id="PTHR45614">
    <property type="entry name" value="MYB PROTEIN-RELATED"/>
    <property type="match status" value="1"/>
</dbReference>
<evidence type="ECO:0000259" key="2">
    <source>
        <dbReference type="PROSITE" id="PS50090"/>
    </source>
</evidence>
<comment type="caution">
    <text evidence="4">The sequence shown here is derived from an EMBL/GenBank/DDBJ whole genome shotgun (WGS) entry which is preliminary data.</text>
</comment>
<dbReference type="InterPro" id="IPR001005">
    <property type="entry name" value="SANT/Myb"/>
</dbReference>
<gene>
    <name evidence="4" type="ORF">M9Y10_022582</name>
</gene>
<dbReference type="SMART" id="SM00717">
    <property type="entry name" value="SANT"/>
    <property type="match status" value="2"/>
</dbReference>
<name>A0ABR2KSN0_9EUKA</name>
<sequence length="288" mass="32299">MTNPNDFQQMHQSSIFKKTKWSPEEDNLLRESIAKNGTSNWTVVASALSGRSGKQCRERWMNQLDPNLNKDDWKPADDLLLYTKHSTYGNSWVTIAKFFPGRSPNSVKNRWSWLTRHHFNPFNPIAGKPFIQRQMASILRDSNCLTPPQYSPQCFSASSSPLTMPTSAMEQSTFLGPSFSAYSLTPSPEISIINAPNQNSSSLNFFDCCSPQSDINPPINDVNQSGSIPTSASFCQDPIEKPPLSVPPTGLPDDPSNYDFDFSFDPIPDNQFNPNNFDIDRLIDGSQF</sequence>
<keyword evidence="5" id="KW-1185">Reference proteome</keyword>
<protein>
    <recommendedName>
        <fullName evidence="6">Myb-like DNA-binding domain containing protein</fullName>
    </recommendedName>
</protein>
<feature type="region of interest" description="Disordered" evidence="1">
    <location>
        <begin position="226"/>
        <end position="257"/>
    </location>
</feature>
<dbReference type="InterPro" id="IPR009057">
    <property type="entry name" value="Homeodomain-like_sf"/>
</dbReference>
<dbReference type="SUPFAM" id="SSF46689">
    <property type="entry name" value="Homeodomain-like"/>
    <property type="match status" value="1"/>
</dbReference>
<feature type="domain" description="Myb-like" evidence="2">
    <location>
        <begin position="13"/>
        <end position="64"/>
    </location>
</feature>
<dbReference type="InterPro" id="IPR050560">
    <property type="entry name" value="MYB_TF"/>
</dbReference>
<organism evidence="4 5">
    <name type="scientific">Tritrichomonas musculus</name>
    <dbReference type="NCBI Taxonomy" id="1915356"/>
    <lineage>
        <taxon>Eukaryota</taxon>
        <taxon>Metamonada</taxon>
        <taxon>Parabasalia</taxon>
        <taxon>Tritrichomonadida</taxon>
        <taxon>Tritrichomonadidae</taxon>
        <taxon>Tritrichomonas</taxon>
    </lineage>
</organism>
<evidence type="ECO:0000256" key="1">
    <source>
        <dbReference type="SAM" id="MobiDB-lite"/>
    </source>
</evidence>
<dbReference type="EMBL" id="JAPFFF010000003">
    <property type="protein sequence ID" value="KAK8894149.1"/>
    <property type="molecule type" value="Genomic_DNA"/>
</dbReference>
<evidence type="ECO:0008006" key="6">
    <source>
        <dbReference type="Google" id="ProtNLM"/>
    </source>
</evidence>
<evidence type="ECO:0000313" key="5">
    <source>
        <dbReference type="Proteomes" id="UP001470230"/>
    </source>
</evidence>
<proteinExistence type="predicted"/>
<reference evidence="4 5" key="1">
    <citation type="submission" date="2024-04" db="EMBL/GenBank/DDBJ databases">
        <title>Tritrichomonas musculus Genome.</title>
        <authorList>
            <person name="Alves-Ferreira E."/>
            <person name="Grigg M."/>
            <person name="Lorenzi H."/>
            <person name="Galac M."/>
        </authorList>
    </citation>
    <scope>NUCLEOTIDE SEQUENCE [LARGE SCALE GENOMIC DNA]</scope>
    <source>
        <strain evidence="4 5">EAF2021</strain>
    </source>
</reference>
<evidence type="ECO:0000313" key="4">
    <source>
        <dbReference type="EMBL" id="KAK8894149.1"/>
    </source>
</evidence>
<dbReference type="Pfam" id="PF00249">
    <property type="entry name" value="Myb_DNA-binding"/>
    <property type="match status" value="2"/>
</dbReference>
<dbReference type="PROSITE" id="PS50090">
    <property type="entry name" value="MYB_LIKE"/>
    <property type="match status" value="2"/>
</dbReference>
<dbReference type="CDD" id="cd00167">
    <property type="entry name" value="SANT"/>
    <property type="match status" value="2"/>
</dbReference>